<keyword evidence="4" id="KW-0949">S-adenosyl-L-methionine</keyword>
<dbReference type="PANTHER" id="PTHR10629:SF52">
    <property type="entry name" value="DNA (CYTOSINE-5)-METHYLTRANSFERASE 1"/>
    <property type="match status" value="1"/>
</dbReference>
<evidence type="ECO:0000256" key="2">
    <source>
        <dbReference type="ARBA" id="ARBA00022603"/>
    </source>
</evidence>
<dbReference type="EMBL" id="LAZR01044415">
    <property type="protein sequence ID" value="KKL04701.1"/>
    <property type="molecule type" value="Genomic_DNA"/>
</dbReference>
<sequence>MRKIVSLFTGAGGLDLGLEAAGFETAVAVEMNKWACKTIRANRSWPLFEDDIHNVSSEDMKKAGGFSRKAPDLLIGGPPCQPFSKSAYWSSGDTKRLDDPRADTLTAYLRVLRDLQPKAFLLENVQGMTFKGKDEGLRLLENIIGKINEETGSKYSFSWRVLNAADFGVPQMRERVYLVGSRRGTAFKFPEPTHADPKTLQDDLFIKKPWNTAWDALGDLVGSPDAKEAQLKVGGKWGALLPSIPEGKNYLHHTDRGGGLPLFGWRTRYWGFLLKLAKNKPSWTIQAQPGSSIGPFHWDSRKLSMREVCRLQTFPDDYVIEGSRSEIQRQVGNAV</sequence>
<dbReference type="PROSITE" id="PS00094">
    <property type="entry name" value="C5_MTASE_1"/>
    <property type="match status" value="1"/>
</dbReference>
<dbReference type="InterPro" id="IPR018117">
    <property type="entry name" value="C5_DNA_meth_AS"/>
</dbReference>
<dbReference type="Gene3D" id="3.90.120.10">
    <property type="entry name" value="DNA Methylase, subunit A, domain 2"/>
    <property type="match status" value="1"/>
</dbReference>
<evidence type="ECO:0000256" key="1">
    <source>
        <dbReference type="ARBA" id="ARBA00011975"/>
    </source>
</evidence>
<proteinExistence type="predicted"/>
<dbReference type="InterPro" id="IPR050390">
    <property type="entry name" value="C5-Methyltransferase"/>
</dbReference>
<dbReference type="GO" id="GO:0044027">
    <property type="term" value="P:negative regulation of gene expression via chromosomal CpG island methylation"/>
    <property type="evidence" value="ECO:0007669"/>
    <property type="project" value="TreeGrafter"/>
</dbReference>
<comment type="caution">
    <text evidence="5">The sequence shown here is derived from an EMBL/GenBank/DDBJ whole genome shotgun (WGS) entry which is preliminary data.</text>
</comment>
<dbReference type="SUPFAM" id="SSF53335">
    <property type="entry name" value="S-adenosyl-L-methionine-dependent methyltransferases"/>
    <property type="match status" value="1"/>
</dbReference>
<dbReference type="InterPro" id="IPR029063">
    <property type="entry name" value="SAM-dependent_MTases_sf"/>
</dbReference>
<dbReference type="GO" id="GO:0032259">
    <property type="term" value="P:methylation"/>
    <property type="evidence" value="ECO:0007669"/>
    <property type="project" value="UniProtKB-KW"/>
</dbReference>
<dbReference type="PRINTS" id="PR00105">
    <property type="entry name" value="C5METTRFRASE"/>
</dbReference>
<dbReference type="GO" id="GO:0003886">
    <property type="term" value="F:DNA (cytosine-5-)-methyltransferase activity"/>
    <property type="evidence" value="ECO:0007669"/>
    <property type="project" value="UniProtKB-EC"/>
</dbReference>
<feature type="non-terminal residue" evidence="5">
    <location>
        <position position="335"/>
    </location>
</feature>
<dbReference type="EC" id="2.1.1.37" evidence="1"/>
<protein>
    <recommendedName>
        <fullName evidence="1">DNA (cytosine-5-)-methyltransferase</fullName>
        <ecNumber evidence="1">2.1.1.37</ecNumber>
    </recommendedName>
</protein>
<gene>
    <name evidence="5" type="ORF">LCGC14_2613430</name>
</gene>
<dbReference type="Pfam" id="PF00145">
    <property type="entry name" value="DNA_methylase"/>
    <property type="match status" value="1"/>
</dbReference>
<dbReference type="GO" id="GO:0003677">
    <property type="term" value="F:DNA binding"/>
    <property type="evidence" value="ECO:0007669"/>
    <property type="project" value="TreeGrafter"/>
</dbReference>
<dbReference type="NCBIfam" id="TIGR00675">
    <property type="entry name" value="dcm"/>
    <property type="match status" value="1"/>
</dbReference>
<keyword evidence="2" id="KW-0489">Methyltransferase</keyword>
<accession>A0A0F9CGC5</accession>
<name>A0A0F9CGC5_9ZZZZ</name>
<dbReference type="PROSITE" id="PS51679">
    <property type="entry name" value="SAM_MT_C5"/>
    <property type="match status" value="1"/>
</dbReference>
<evidence type="ECO:0000256" key="3">
    <source>
        <dbReference type="ARBA" id="ARBA00022679"/>
    </source>
</evidence>
<keyword evidence="3" id="KW-0808">Transferase</keyword>
<reference evidence="5" key="1">
    <citation type="journal article" date="2015" name="Nature">
        <title>Complex archaea that bridge the gap between prokaryotes and eukaryotes.</title>
        <authorList>
            <person name="Spang A."/>
            <person name="Saw J.H."/>
            <person name="Jorgensen S.L."/>
            <person name="Zaremba-Niedzwiedzka K."/>
            <person name="Martijn J."/>
            <person name="Lind A.E."/>
            <person name="van Eijk R."/>
            <person name="Schleper C."/>
            <person name="Guy L."/>
            <person name="Ettema T.J."/>
        </authorList>
    </citation>
    <scope>NUCLEOTIDE SEQUENCE</scope>
</reference>
<dbReference type="AlphaFoldDB" id="A0A0F9CGC5"/>
<evidence type="ECO:0000256" key="4">
    <source>
        <dbReference type="ARBA" id="ARBA00022691"/>
    </source>
</evidence>
<evidence type="ECO:0000313" key="5">
    <source>
        <dbReference type="EMBL" id="KKL04701.1"/>
    </source>
</evidence>
<organism evidence="5">
    <name type="scientific">marine sediment metagenome</name>
    <dbReference type="NCBI Taxonomy" id="412755"/>
    <lineage>
        <taxon>unclassified sequences</taxon>
        <taxon>metagenomes</taxon>
        <taxon>ecological metagenomes</taxon>
    </lineage>
</organism>
<dbReference type="PANTHER" id="PTHR10629">
    <property type="entry name" value="CYTOSINE-SPECIFIC METHYLTRANSFERASE"/>
    <property type="match status" value="1"/>
</dbReference>
<dbReference type="Gene3D" id="3.40.50.150">
    <property type="entry name" value="Vaccinia Virus protein VP39"/>
    <property type="match status" value="1"/>
</dbReference>
<dbReference type="InterPro" id="IPR001525">
    <property type="entry name" value="C5_MeTfrase"/>
</dbReference>